<dbReference type="Proteomes" id="UP001193748">
    <property type="component" value="Unassembled WGS sequence"/>
</dbReference>
<dbReference type="EMBL" id="JADOEF010000003">
    <property type="protein sequence ID" value="MBF7811563.1"/>
    <property type="molecule type" value="Genomic_DNA"/>
</dbReference>
<dbReference type="RefSeq" id="WP_038457297.1">
    <property type="nucleotide sequence ID" value="NZ_CP073279.1"/>
</dbReference>
<evidence type="ECO:0000313" key="5">
    <source>
        <dbReference type="EMBL" id="OOP74129.1"/>
    </source>
</evidence>
<dbReference type="EMBL" id="JADOEF010000004">
    <property type="protein sequence ID" value="MBF7811946.1"/>
    <property type="molecule type" value="Genomic_DNA"/>
</dbReference>
<dbReference type="Pfam" id="PF18903">
    <property type="entry name" value="DUF5659"/>
    <property type="match status" value="1"/>
</dbReference>
<reference evidence="2" key="3">
    <citation type="submission" date="2020-11" db="EMBL/GenBank/DDBJ databases">
        <authorList>
            <person name="Thieme N."/>
            <person name="Liebl W."/>
            <person name="Zverlov V."/>
        </authorList>
    </citation>
    <scope>NUCLEOTIDE SEQUENCE</scope>
    <source>
        <strain evidence="2">NT08</strain>
    </source>
</reference>
<dbReference type="Proteomes" id="UP000190959">
    <property type="component" value="Unassembled WGS sequence"/>
</dbReference>
<name>A0A1S8RP31_CLOBE</name>
<dbReference type="InterPro" id="IPR043718">
    <property type="entry name" value="DUF5659"/>
</dbReference>
<sequence length="65" mass="7718">MENVPLVKFVRTQKLAGYLMLQGFKFLRDDIDRNNPNYKIYIFKNQDGIETAIDNYKKEFGRKGN</sequence>
<reference evidence="4" key="2">
    <citation type="submission" date="2020-05" db="EMBL/GenBank/DDBJ databases">
        <authorList>
            <person name="Brown S."/>
            <person name="Huntemann M."/>
            <person name="Clum A."/>
            <person name="Spunde A."/>
            <person name="Palaniappan K."/>
            <person name="Ritter S."/>
            <person name="Mikhailova N."/>
            <person name="Chen I.-M."/>
            <person name="Stamatis D."/>
            <person name="Reddy T."/>
            <person name="O'Malley R."/>
            <person name="Daum C."/>
            <person name="Shapiro N."/>
            <person name="Ivanova N."/>
            <person name="Kyrpides N."/>
            <person name="Woyke T."/>
        </authorList>
    </citation>
    <scope>NUCLEOTIDE SEQUENCE</scope>
    <source>
        <strain evidence="4">DJ080</strain>
    </source>
</reference>
<dbReference type="AlphaFoldDB" id="A0A1S8RP31"/>
<evidence type="ECO:0000259" key="1">
    <source>
        <dbReference type="Pfam" id="PF18903"/>
    </source>
</evidence>
<evidence type="ECO:0000313" key="2">
    <source>
        <dbReference type="EMBL" id="MBF7811563.1"/>
    </source>
</evidence>
<evidence type="ECO:0000313" key="6">
    <source>
        <dbReference type="Proteomes" id="UP000190959"/>
    </source>
</evidence>
<protein>
    <recommendedName>
        <fullName evidence="1">DUF5659 domain-containing protein</fullName>
    </recommendedName>
</protein>
<comment type="caution">
    <text evidence="5">The sequence shown here is derived from an EMBL/GenBank/DDBJ whole genome shotgun (WGS) entry which is preliminary data.</text>
</comment>
<dbReference type="EMBL" id="JABSWW010000001">
    <property type="protein sequence ID" value="NRT91489.1"/>
    <property type="molecule type" value="Genomic_DNA"/>
</dbReference>
<evidence type="ECO:0000313" key="4">
    <source>
        <dbReference type="EMBL" id="NRT91489.1"/>
    </source>
</evidence>
<gene>
    <name evidence="4" type="ORF">B0H41_005168</name>
    <name evidence="5" type="ORF">CBEIBR21_06420</name>
    <name evidence="2" type="ORF">IS491_23530</name>
    <name evidence="3" type="ORF">IS491_25475</name>
</gene>
<dbReference type="Proteomes" id="UP000631418">
    <property type="component" value="Unassembled WGS sequence"/>
</dbReference>
<proteinExistence type="predicted"/>
<reference evidence="5 6" key="1">
    <citation type="submission" date="2017-02" db="EMBL/GenBank/DDBJ databases">
        <title>Genome sequence of Clostridium beijerinckii Br21.</title>
        <authorList>
            <person name="Fonseca B.C."/>
            <person name="Guazzaroni M.E."/>
            <person name="Riano-Pachon D.M."/>
            <person name="Reginatto V."/>
        </authorList>
    </citation>
    <scope>NUCLEOTIDE SEQUENCE [LARGE SCALE GENOMIC DNA]</scope>
    <source>
        <strain evidence="5 6">Br21</strain>
    </source>
</reference>
<evidence type="ECO:0000313" key="3">
    <source>
        <dbReference type="EMBL" id="MBF7811946.1"/>
    </source>
</evidence>
<organism evidence="5 6">
    <name type="scientific">Clostridium beijerinckii</name>
    <name type="common">Clostridium MP</name>
    <dbReference type="NCBI Taxonomy" id="1520"/>
    <lineage>
        <taxon>Bacteria</taxon>
        <taxon>Bacillati</taxon>
        <taxon>Bacillota</taxon>
        <taxon>Clostridia</taxon>
        <taxon>Eubacteriales</taxon>
        <taxon>Clostridiaceae</taxon>
        <taxon>Clostridium</taxon>
    </lineage>
</organism>
<reference evidence="4" key="4">
    <citation type="journal article" date="2022" name="Nat. Biotechnol.">
        <title>Carbon-negative production of acetone and isopropanol by gas fermentation at industrial pilot scale.</title>
        <authorList>
            <person name="Liew F.E."/>
            <person name="Nogle R."/>
            <person name="Abdalla T."/>
            <person name="Rasor B.J."/>
            <person name="Canter C."/>
            <person name="Jensen R.O."/>
            <person name="Wang L."/>
            <person name="Strutz J."/>
            <person name="Chirania P."/>
            <person name="De Tissera S."/>
            <person name="Mueller A.P."/>
            <person name="Ruan Z."/>
            <person name="Gao A."/>
            <person name="Tran L."/>
            <person name="Engle N.L."/>
            <person name="Bromley J.C."/>
            <person name="Daniell J."/>
            <person name="Conrado R."/>
            <person name="Tschaplinski T.J."/>
            <person name="Giannone R.J."/>
            <person name="Hettich R.L."/>
            <person name="Karim A.S."/>
            <person name="Simpson S.D."/>
            <person name="Brown S.D."/>
            <person name="Leang C."/>
            <person name="Jewett M.C."/>
            <person name="Kopke M."/>
        </authorList>
    </citation>
    <scope>NUCLEOTIDE SEQUENCE</scope>
    <source>
        <strain evidence="4">DJ080</strain>
    </source>
</reference>
<accession>A0A1S8RP31</accession>
<feature type="domain" description="DUF5659" evidence="1">
    <location>
        <begin position="13"/>
        <end position="59"/>
    </location>
</feature>
<dbReference type="EMBL" id="MWMH01000002">
    <property type="protein sequence ID" value="OOP74129.1"/>
    <property type="molecule type" value="Genomic_DNA"/>
</dbReference>